<organism evidence="5 6">
    <name type="scientific">Candidatus Borkfalkia excrementigallinarum</name>
    <dbReference type="NCBI Taxonomy" id="2838506"/>
    <lineage>
        <taxon>Bacteria</taxon>
        <taxon>Bacillati</taxon>
        <taxon>Bacillota</taxon>
        <taxon>Clostridia</taxon>
        <taxon>Christensenellales</taxon>
        <taxon>Christensenellaceae</taxon>
        <taxon>Candidatus Borkfalkia</taxon>
    </lineage>
</organism>
<dbReference type="Gene3D" id="2.30.110.10">
    <property type="entry name" value="Electron Transport, Fmn-binding Protein, Chain A"/>
    <property type="match status" value="1"/>
</dbReference>
<dbReference type="SUPFAM" id="SSF50475">
    <property type="entry name" value="FMN-binding split barrel"/>
    <property type="match status" value="1"/>
</dbReference>
<dbReference type="EMBL" id="DXCQ01000028">
    <property type="protein sequence ID" value="HIY96821.1"/>
    <property type="molecule type" value="Genomic_DNA"/>
</dbReference>
<protein>
    <submittedName>
        <fullName evidence="5">Flavin reductase</fullName>
    </submittedName>
</protein>
<evidence type="ECO:0000259" key="4">
    <source>
        <dbReference type="Pfam" id="PF01613"/>
    </source>
</evidence>
<feature type="domain" description="Flavin reductase like" evidence="4">
    <location>
        <begin position="11"/>
        <end position="114"/>
    </location>
</feature>
<dbReference type="GO" id="GO:0016646">
    <property type="term" value="F:oxidoreductase activity, acting on the CH-NH group of donors, NAD or NADP as acceptor"/>
    <property type="evidence" value="ECO:0007669"/>
    <property type="project" value="UniProtKB-ARBA"/>
</dbReference>
<dbReference type="GO" id="GO:0010181">
    <property type="term" value="F:FMN binding"/>
    <property type="evidence" value="ECO:0007669"/>
    <property type="project" value="InterPro"/>
</dbReference>
<name>A0A9D1ZWQ6_9FIRM</name>
<reference evidence="5" key="2">
    <citation type="submission" date="2021-04" db="EMBL/GenBank/DDBJ databases">
        <authorList>
            <person name="Gilroy R."/>
        </authorList>
    </citation>
    <scope>NUCLEOTIDE SEQUENCE</scope>
    <source>
        <strain evidence="5">1345</strain>
    </source>
</reference>
<gene>
    <name evidence="5" type="ORF">H9729_03960</name>
</gene>
<dbReference type="PANTHER" id="PTHR43567">
    <property type="entry name" value="FLAVOREDOXIN-RELATED-RELATED"/>
    <property type="match status" value="1"/>
</dbReference>
<comment type="caution">
    <text evidence="5">The sequence shown here is derived from an EMBL/GenBank/DDBJ whole genome shotgun (WGS) entry which is preliminary data.</text>
</comment>
<reference evidence="5" key="1">
    <citation type="journal article" date="2021" name="PeerJ">
        <title>Extensive microbial diversity within the chicken gut microbiome revealed by metagenomics and culture.</title>
        <authorList>
            <person name="Gilroy R."/>
            <person name="Ravi A."/>
            <person name="Getino M."/>
            <person name="Pursley I."/>
            <person name="Horton D.L."/>
            <person name="Alikhan N.F."/>
            <person name="Baker D."/>
            <person name="Gharbi K."/>
            <person name="Hall N."/>
            <person name="Watson M."/>
            <person name="Adriaenssens E.M."/>
            <person name="Foster-Nyarko E."/>
            <person name="Jarju S."/>
            <person name="Secka A."/>
            <person name="Antonio M."/>
            <person name="Oren A."/>
            <person name="Chaudhuri R.R."/>
            <person name="La Ragione R."/>
            <person name="Hildebrand F."/>
            <person name="Pallen M.J."/>
        </authorList>
    </citation>
    <scope>NUCLEOTIDE SEQUENCE</scope>
    <source>
        <strain evidence="5">1345</strain>
    </source>
</reference>
<evidence type="ECO:0000256" key="2">
    <source>
        <dbReference type="ARBA" id="ARBA00022630"/>
    </source>
</evidence>
<dbReference type="Proteomes" id="UP000886750">
    <property type="component" value="Unassembled WGS sequence"/>
</dbReference>
<dbReference type="PANTHER" id="PTHR43567:SF1">
    <property type="entry name" value="FLAVOREDOXIN"/>
    <property type="match status" value="1"/>
</dbReference>
<dbReference type="Pfam" id="PF01613">
    <property type="entry name" value="Flavin_Reduct"/>
    <property type="match status" value="1"/>
</dbReference>
<proteinExistence type="inferred from homology"/>
<sequence length="115" mass="12349">MKKNVGSLLALYPMPVAVIGAMNGEQPTWTLVAHMGIIGHDCVLVSLSASHFINGCIRKEQKLSINIVNEPMLSEADESGALSGNKVDKAGLFAWEKWEHGTPVIEKAPLPILCA</sequence>
<keyword evidence="2" id="KW-0285">Flavoprotein</keyword>
<comment type="similarity">
    <text evidence="3">Belongs to the flavoredoxin family.</text>
</comment>
<dbReference type="InterPro" id="IPR002563">
    <property type="entry name" value="Flavin_Rdtase-like_dom"/>
</dbReference>
<evidence type="ECO:0000256" key="3">
    <source>
        <dbReference type="ARBA" id="ARBA00038054"/>
    </source>
</evidence>
<dbReference type="InterPro" id="IPR052174">
    <property type="entry name" value="Flavoredoxin"/>
</dbReference>
<comment type="cofactor">
    <cofactor evidence="1">
        <name>FMN</name>
        <dbReference type="ChEBI" id="CHEBI:58210"/>
    </cofactor>
</comment>
<dbReference type="AlphaFoldDB" id="A0A9D1ZWQ6"/>
<evidence type="ECO:0000313" key="5">
    <source>
        <dbReference type="EMBL" id="HIY96821.1"/>
    </source>
</evidence>
<evidence type="ECO:0000313" key="6">
    <source>
        <dbReference type="Proteomes" id="UP000886750"/>
    </source>
</evidence>
<evidence type="ECO:0000256" key="1">
    <source>
        <dbReference type="ARBA" id="ARBA00001917"/>
    </source>
</evidence>
<dbReference type="InterPro" id="IPR012349">
    <property type="entry name" value="Split_barrel_FMN-bd"/>
</dbReference>
<accession>A0A9D1ZWQ6</accession>